<organism evidence="1 2">
    <name type="scientific">Venturia inaequalis</name>
    <name type="common">Apple scab fungus</name>
    <dbReference type="NCBI Taxonomy" id="5025"/>
    <lineage>
        <taxon>Eukaryota</taxon>
        <taxon>Fungi</taxon>
        <taxon>Dikarya</taxon>
        <taxon>Ascomycota</taxon>
        <taxon>Pezizomycotina</taxon>
        <taxon>Dothideomycetes</taxon>
        <taxon>Pleosporomycetidae</taxon>
        <taxon>Venturiales</taxon>
        <taxon>Venturiaceae</taxon>
        <taxon>Venturia</taxon>
    </lineage>
</organism>
<evidence type="ECO:0008006" key="3">
    <source>
        <dbReference type="Google" id="ProtNLM"/>
    </source>
</evidence>
<protein>
    <recommendedName>
        <fullName evidence="3">BTB domain-containing protein</fullName>
    </recommendedName>
</protein>
<evidence type="ECO:0000313" key="2">
    <source>
        <dbReference type="Proteomes" id="UP000447873"/>
    </source>
</evidence>
<evidence type="ECO:0000313" key="1">
    <source>
        <dbReference type="EMBL" id="KAE9972893.1"/>
    </source>
</evidence>
<sequence length="273" mass="31088">MSHITVSGQSMQPSTKLKVLVHIRQLVNNSRNSWKQKPATIESLHADKELVDITLITDKGGETFSAPRGSLVKQSSFFDEVLSNTEPKSECEIRCHPLVFGQFIDWVNNPRHPIRYKASAYSDEFWIEHAASAWFLSVELQAASFERYALSQFIQNCSMALFGPWDFIEKNALAGSSLRKFSEYWVAWNSRLAGKGRSEYAGLKATESVILTTDQTKDPRNYSLEHWFSPCGRSFDACSVHDASIQGKKKDVKERRIHRPSVEWGADLERRVN</sequence>
<accession>A0A8H3YUY2</accession>
<comment type="caution">
    <text evidence="1">The sequence shown here is derived from an EMBL/GenBank/DDBJ whole genome shotgun (WGS) entry which is preliminary data.</text>
</comment>
<dbReference type="InterPro" id="IPR011333">
    <property type="entry name" value="SKP1/BTB/POZ_sf"/>
</dbReference>
<dbReference type="EMBL" id="WNWS01000257">
    <property type="protein sequence ID" value="KAE9972893.1"/>
    <property type="molecule type" value="Genomic_DNA"/>
</dbReference>
<name>A0A8H3YUY2_VENIN</name>
<proteinExistence type="predicted"/>
<dbReference type="AlphaFoldDB" id="A0A8H3YUY2"/>
<dbReference type="Proteomes" id="UP000447873">
    <property type="component" value="Unassembled WGS sequence"/>
</dbReference>
<reference evidence="1 2" key="1">
    <citation type="submission" date="2018-12" db="EMBL/GenBank/DDBJ databases">
        <title>Venturia inaequalis Genome Resource.</title>
        <authorList>
            <person name="Lichtner F.J."/>
        </authorList>
    </citation>
    <scope>NUCLEOTIDE SEQUENCE [LARGE SCALE GENOMIC DNA]</scope>
    <source>
        <strain evidence="1 2">120213</strain>
    </source>
</reference>
<dbReference type="Gene3D" id="3.30.710.10">
    <property type="entry name" value="Potassium Channel Kv1.1, Chain A"/>
    <property type="match status" value="1"/>
</dbReference>
<gene>
    <name evidence="1" type="ORF">EG328_004701</name>
</gene>